<feature type="compositionally biased region" description="Low complexity" evidence="1">
    <location>
        <begin position="107"/>
        <end position="121"/>
    </location>
</feature>
<accession>A0A812JR85</accession>
<feature type="compositionally biased region" description="Polar residues" evidence="1">
    <location>
        <begin position="122"/>
        <end position="133"/>
    </location>
</feature>
<evidence type="ECO:0000313" key="3">
    <source>
        <dbReference type="Proteomes" id="UP000604046"/>
    </source>
</evidence>
<keyword evidence="3" id="KW-1185">Reference proteome</keyword>
<comment type="caution">
    <text evidence="2">The sequence shown here is derived from an EMBL/GenBank/DDBJ whole genome shotgun (WGS) entry which is preliminary data.</text>
</comment>
<dbReference type="Proteomes" id="UP000604046">
    <property type="component" value="Unassembled WGS sequence"/>
</dbReference>
<protein>
    <submittedName>
        <fullName evidence="2">Uncharacterized protein</fullName>
    </submittedName>
</protein>
<evidence type="ECO:0000313" key="2">
    <source>
        <dbReference type="EMBL" id="CAE7211840.1"/>
    </source>
</evidence>
<feature type="compositionally biased region" description="Polar residues" evidence="1">
    <location>
        <begin position="218"/>
        <end position="229"/>
    </location>
</feature>
<reference evidence="2" key="1">
    <citation type="submission" date="2021-02" db="EMBL/GenBank/DDBJ databases">
        <authorList>
            <person name="Dougan E. K."/>
            <person name="Rhodes N."/>
            <person name="Thang M."/>
            <person name="Chan C."/>
        </authorList>
    </citation>
    <scope>NUCLEOTIDE SEQUENCE</scope>
</reference>
<feature type="compositionally biased region" description="Low complexity" evidence="1">
    <location>
        <begin position="184"/>
        <end position="205"/>
    </location>
</feature>
<sequence length="229" mass="23783">MGQAQGGRSGPSARGQTWQASNLNVPLGAAFRLPRGAGLGHDEDSSPGTCTSATGLLMQEEEGPLLVTEAKRANLPLQRSPAVSPSPRIIGRSHDAVHRGTAQVLESDSSSSSSSSSGSESQPLTAEKQQTGTGAAAPDKWEAMAQELSCLDDDEPMLPRGPFAQPQGARGLPNRRSRVEGRARSQSRGHLSSSDSRGSGRSVQSAPSESPTWRAKSAKSSASGMVSRV</sequence>
<organism evidence="2 3">
    <name type="scientific">Symbiodinium natans</name>
    <dbReference type="NCBI Taxonomy" id="878477"/>
    <lineage>
        <taxon>Eukaryota</taxon>
        <taxon>Sar</taxon>
        <taxon>Alveolata</taxon>
        <taxon>Dinophyceae</taxon>
        <taxon>Suessiales</taxon>
        <taxon>Symbiodiniaceae</taxon>
        <taxon>Symbiodinium</taxon>
    </lineage>
</organism>
<feature type="region of interest" description="Disordered" evidence="1">
    <location>
        <begin position="33"/>
        <end position="229"/>
    </location>
</feature>
<proteinExistence type="predicted"/>
<dbReference type="AlphaFoldDB" id="A0A812JR85"/>
<gene>
    <name evidence="2" type="ORF">SNAT2548_LOCUS7152</name>
</gene>
<dbReference type="EMBL" id="CAJNDS010000491">
    <property type="protein sequence ID" value="CAE7211840.1"/>
    <property type="molecule type" value="Genomic_DNA"/>
</dbReference>
<dbReference type="OrthoDB" id="447422at2759"/>
<name>A0A812JR85_9DINO</name>
<feature type="region of interest" description="Disordered" evidence="1">
    <location>
        <begin position="1"/>
        <end position="21"/>
    </location>
</feature>
<evidence type="ECO:0000256" key="1">
    <source>
        <dbReference type="SAM" id="MobiDB-lite"/>
    </source>
</evidence>